<dbReference type="EMBL" id="CAADRP010000071">
    <property type="protein sequence ID" value="VFU22552.1"/>
    <property type="molecule type" value="Genomic_DNA"/>
</dbReference>
<organism evidence="1">
    <name type="scientific">Salix viminalis</name>
    <name type="common">Common osier</name>
    <name type="synonym">Basket willow</name>
    <dbReference type="NCBI Taxonomy" id="40686"/>
    <lineage>
        <taxon>Eukaryota</taxon>
        <taxon>Viridiplantae</taxon>
        <taxon>Streptophyta</taxon>
        <taxon>Embryophyta</taxon>
        <taxon>Tracheophyta</taxon>
        <taxon>Spermatophyta</taxon>
        <taxon>Magnoliopsida</taxon>
        <taxon>eudicotyledons</taxon>
        <taxon>Gunneridae</taxon>
        <taxon>Pentapetalae</taxon>
        <taxon>rosids</taxon>
        <taxon>fabids</taxon>
        <taxon>Malpighiales</taxon>
        <taxon>Salicaceae</taxon>
        <taxon>Saliceae</taxon>
        <taxon>Salix</taxon>
    </lineage>
</organism>
<accession>A0A6N2KH58</accession>
<reference evidence="1" key="1">
    <citation type="submission" date="2019-03" db="EMBL/GenBank/DDBJ databases">
        <authorList>
            <person name="Mank J."/>
            <person name="Almeida P."/>
        </authorList>
    </citation>
    <scope>NUCLEOTIDE SEQUENCE</scope>
    <source>
        <strain evidence="1">78183</strain>
    </source>
</reference>
<gene>
    <name evidence="1" type="ORF">SVIM_LOCUS25406</name>
</gene>
<protein>
    <submittedName>
        <fullName evidence="1">Uncharacterized protein</fullName>
    </submittedName>
</protein>
<name>A0A6N2KH58_SALVM</name>
<dbReference type="AlphaFoldDB" id="A0A6N2KH58"/>
<proteinExistence type="predicted"/>
<evidence type="ECO:0000313" key="1">
    <source>
        <dbReference type="EMBL" id="VFU22552.1"/>
    </source>
</evidence>
<sequence length="68" mass="7885">MWKSNFAGDGKRRWTSLVARSQVMKAFTRSHGTHLVIPKMGADRRWKSMNVDRLELKTMPVRNVEVGK</sequence>